<feature type="region of interest" description="Disordered" evidence="1">
    <location>
        <begin position="46"/>
        <end position="68"/>
    </location>
</feature>
<evidence type="ECO:0000256" key="1">
    <source>
        <dbReference type="SAM" id="MobiDB-lite"/>
    </source>
</evidence>
<accession>A5BVH1</accession>
<organism evidence="2">
    <name type="scientific">Vitis vinifera</name>
    <name type="common">Grape</name>
    <dbReference type="NCBI Taxonomy" id="29760"/>
    <lineage>
        <taxon>Eukaryota</taxon>
        <taxon>Viridiplantae</taxon>
        <taxon>Streptophyta</taxon>
        <taxon>Embryophyta</taxon>
        <taxon>Tracheophyta</taxon>
        <taxon>Spermatophyta</taxon>
        <taxon>Magnoliopsida</taxon>
        <taxon>eudicotyledons</taxon>
        <taxon>Gunneridae</taxon>
        <taxon>Pentapetalae</taxon>
        <taxon>rosids</taxon>
        <taxon>Vitales</taxon>
        <taxon>Vitaceae</taxon>
        <taxon>Viteae</taxon>
        <taxon>Vitis</taxon>
    </lineage>
</organism>
<sequence length="68" mass="6401">MARNYEADMVMEGSDVVDTTGGTVGVVGGAAEVALGVGTGGSVSIGSSSYSGCPGTRGATMEGNPSGA</sequence>
<dbReference type="EMBL" id="AM472626">
    <property type="protein sequence ID" value="CAN72741.1"/>
    <property type="molecule type" value="Genomic_DNA"/>
</dbReference>
<name>A5BVH1_VITVI</name>
<dbReference type="AlphaFoldDB" id="A5BVH1"/>
<evidence type="ECO:0000313" key="2">
    <source>
        <dbReference type="EMBL" id="CAN72741.1"/>
    </source>
</evidence>
<reference evidence="2" key="1">
    <citation type="journal article" date="2007" name="PLoS ONE">
        <title>The first genome sequence of an elite grapevine cultivar (Pinot noir Vitis vinifera L.): coping with a highly heterozygous genome.</title>
        <authorList>
            <person name="Velasco R."/>
            <person name="Zharkikh A."/>
            <person name="Troggio M."/>
            <person name="Cartwright D.A."/>
            <person name="Cestaro A."/>
            <person name="Pruss D."/>
            <person name="Pindo M."/>
            <person name="FitzGerald L.M."/>
            <person name="Vezzulli S."/>
            <person name="Reid J."/>
            <person name="Malacarne G."/>
            <person name="Iliev D."/>
            <person name="Coppola G."/>
            <person name="Wardell B."/>
            <person name="Micheletti D."/>
            <person name="Macalma T."/>
            <person name="Facci M."/>
            <person name="Mitchell J.T."/>
            <person name="Perazzolli M."/>
            <person name="Eldredge G."/>
            <person name="Gatto P."/>
            <person name="Oyzerski R."/>
            <person name="Moretto M."/>
            <person name="Gutin N."/>
            <person name="Stefanini M."/>
            <person name="Chen Y."/>
            <person name="Segala C."/>
            <person name="Davenport C."/>
            <person name="Dematte L."/>
            <person name="Mraz A."/>
            <person name="Battilana J."/>
            <person name="Stormo K."/>
            <person name="Costa F."/>
            <person name="Tao Q."/>
            <person name="Si-Ammour A."/>
            <person name="Harkins T."/>
            <person name="Lackey A."/>
            <person name="Perbost C."/>
            <person name="Taillon B."/>
            <person name="Stella A."/>
            <person name="Solovyev V."/>
            <person name="Fawcett J.A."/>
            <person name="Sterck L."/>
            <person name="Vandepoele K."/>
            <person name="Grando S.M."/>
            <person name="Toppo S."/>
            <person name="Moser C."/>
            <person name="Lanchbury J."/>
            <person name="Bogden R."/>
            <person name="Skolnick M."/>
            <person name="Sgaramella V."/>
            <person name="Bhatnagar S.K."/>
            <person name="Fontana P."/>
            <person name="Gutin A."/>
            <person name="Van de Peer Y."/>
            <person name="Salamini F."/>
            <person name="Viola R."/>
        </authorList>
    </citation>
    <scope>NUCLEOTIDE SEQUENCE</scope>
</reference>
<protein>
    <submittedName>
        <fullName evidence="2">Uncharacterized protein</fullName>
    </submittedName>
</protein>
<proteinExistence type="predicted"/>
<gene>
    <name evidence="2" type="ORF">VITISV_008885</name>
</gene>